<dbReference type="AlphaFoldDB" id="K9UEU9"/>
<dbReference type="RefSeq" id="WP_015158905.1">
    <property type="nucleotide sequence ID" value="NC_019697.1"/>
</dbReference>
<dbReference type="OrthoDB" id="4316991at2"/>
<proteinExistence type="predicted"/>
<dbReference type="HOGENOM" id="CLU_2205326_0_0_3"/>
<sequence length="107" mass="11433">MNLNRFRVSSSIAATAWFTALPLSLVSSLAIAPAAHARPAPNCVSVTADRAGNITRTIRVYNSCRRQVRVKIIIAFGGDGTCVSLPANSGYKQQFLLPAKLDGLRSC</sequence>
<dbReference type="InterPro" id="IPR036379">
    <property type="entry name" value="A-amylase_inhib_sf"/>
</dbReference>
<evidence type="ECO:0000313" key="3">
    <source>
        <dbReference type="Proteomes" id="UP000010366"/>
    </source>
</evidence>
<organism evidence="2 3">
    <name type="scientific">Chamaesiphon minutus (strain ATCC 27169 / PCC 6605)</name>
    <dbReference type="NCBI Taxonomy" id="1173020"/>
    <lineage>
        <taxon>Bacteria</taxon>
        <taxon>Bacillati</taxon>
        <taxon>Cyanobacteriota</taxon>
        <taxon>Cyanophyceae</taxon>
        <taxon>Gomontiellales</taxon>
        <taxon>Chamaesiphonaceae</taxon>
        <taxon>Chamaesiphon</taxon>
    </lineage>
</organism>
<dbReference type="GO" id="GO:0015066">
    <property type="term" value="F:alpha-amylase inhibitor activity"/>
    <property type="evidence" value="ECO:0007669"/>
    <property type="project" value="InterPro"/>
</dbReference>
<dbReference type="KEGG" id="cmp:Cha6605_1576"/>
<dbReference type="Proteomes" id="UP000010366">
    <property type="component" value="Chromosome"/>
</dbReference>
<dbReference type="Gene3D" id="2.60.40.20">
    <property type="entry name" value="Alpha-amylase inhibitor"/>
    <property type="match status" value="1"/>
</dbReference>
<keyword evidence="1" id="KW-0732">Signal</keyword>
<dbReference type="eggNOG" id="ENOG5033DFA">
    <property type="taxonomic scope" value="Bacteria"/>
</dbReference>
<evidence type="ECO:0000313" key="2">
    <source>
        <dbReference type="EMBL" id="AFY92729.1"/>
    </source>
</evidence>
<feature type="chain" id="PRO_5003936519" evidence="1">
    <location>
        <begin position="38"/>
        <end position="107"/>
    </location>
</feature>
<accession>K9UEU9</accession>
<protein>
    <submittedName>
        <fullName evidence="2">Uncharacterized protein</fullName>
    </submittedName>
</protein>
<dbReference type="EMBL" id="CP003600">
    <property type="protein sequence ID" value="AFY92729.1"/>
    <property type="molecule type" value="Genomic_DNA"/>
</dbReference>
<evidence type="ECO:0000256" key="1">
    <source>
        <dbReference type="SAM" id="SignalP"/>
    </source>
</evidence>
<feature type="signal peptide" evidence="1">
    <location>
        <begin position="1"/>
        <end position="37"/>
    </location>
</feature>
<name>K9UEU9_CHAP6</name>
<gene>
    <name evidence="2" type="ORF">Cha6605_1576</name>
</gene>
<keyword evidence="3" id="KW-1185">Reference proteome</keyword>
<reference evidence="2 3" key="1">
    <citation type="submission" date="2012-05" db="EMBL/GenBank/DDBJ databases">
        <title>Finished chromosome of genome of Chamaesiphon sp. PCC 6605.</title>
        <authorList>
            <consortium name="US DOE Joint Genome Institute"/>
            <person name="Gugger M."/>
            <person name="Coursin T."/>
            <person name="Rippka R."/>
            <person name="Tandeau De Marsac N."/>
            <person name="Huntemann M."/>
            <person name="Wei C.-L."/>
            <person name="Han J."/>
            <person name="Detter J.C."/>
            <person name="Han C."/>
            <person name="Tapia R."/>
            <person name="Chen A."/>
            <person name="Kyrpides N."/>
            <person name="Mavromatis K."/>
            <person name="Markowitz V."/>
            <person name="Szeto E."/>
            <person name="Ivanova N."/>
            <person name="Pagani I."/>
            <person name="Pati A."/>
            <person name="Goodwin L."/>
            <person name="Nordberg H.P."/>
            <person name="Cantor M.N."/>
            <person name="Hua S.X."/>
            <person name="Woyke T."/>
            <person name="Kerfeld C.A."/>
        </authorList>
    </citation>
    <scope>NUCLEOTIDE SEQUENCE [LARGE SCALE GENOMIC DNA]</scope>
    <source>
        <strain evidence="3">ATCC 27169 / PCC 6605</strain>
    </source>
</reference>